<reference evidence="2 3" key="1">
    <citation type="submission" date="2014-04" db="EMBL/GenBank/DDBJ databases">
        <title>Draft Genome Sequence of Synergistes jonesii.</title>
        <authorList>
            <person name="Coil D.A."/>
            <person name="Eisen J.A."/>
            <person name="Holland-Moritz H.E."/>
        </authorList>
    </citation>
    <scope>NUCLEOTIDE SEQUENCE [LARGE SCALE GENOMIC DNA]</scope>
    <source>
        <strain evidence="2 3">78-1</strain>
    </source>
</reference>
<dbReference type="PANTHER" id="PTHR33171:SF17">
    <property type="entry name" value="LARA-LIKE N-TERMINAL DOMAIN-CONTAINING PROTEIN"/>
    <property type="match status" value="1"/>
</dbReference>
<protein>
    <recommendedName>
        <fullName evidence="1">LarA-like N-terminal domain-containing protein</fullName>
    </recommendedName>
</protein>
<dbReference type="InterPro" id="IPR047926">
    <property type="entry name" value="Ni_dep_LarA"/>
</dbReference>
<dbReference type="InterPro" id="IPR048068">
    <property type="entry name" value="LarA-like"/>
</dbReference>
<dbReference type="GeneID" id="90983580"/>
<dbReference type="Gene3D" id="3.90.226.30">
    <property type="match status" value="1"/>
</dbReference>
<sequence>MREYGIPYSDKIIPISLPENQVDFVGVLPTVMEMRGWNKVLSHMLDEPTAGPALSTMLHRGKHIVILVEDNTRHTPVKEILPILCQYLIANGCSLEQIEILVAPGTHRILTNEELWDKLGAYVLTQLKVSQHNYLDANQLKQLDDVFIGDMRVPILVNKIAVEADLLIGLGNIIPHPNAGYSGGAKILVPGCCGGETVSAMHTAAALMGFLPLGMEKNACREGLEKVADKVGLDFIINVVLNEKNQVADIVTGHFIAAHRVGAKKARYIFGVPVKEPVDIVISCSYPYDIDYWQCEKAVISGSFAIKKGGIMILVAPCLEGVAHNHDELLQWMNFDSNDLECRIRRIWENHSSGDLVAAGIAMGAVLARERASTYMYSSGLSITEITGLGYKCFNNLQDAVDTALNMIPNGRIGILPRGGDCLPFTL</sequence>
<evidence type="ECO:0000313" key="2">
    <source>
        <dbReference type="EMBL" id="KEJ92283.1"/>
    </source>
</evidence>
<dbReference type="Pfam" id="PF09861">
    <property type="entry name" value="Lar_N"/>
    <property type="match status" value="1"/>
</dbReference>
<feature type="domain" description="LarA-like N-terminal" evidence="1">
    <location>
        <begin position="8"/>
        <end position="204"/>
    </location>
</feature>
<dbReference type="Proteomes" id="UP000027665">
    <property type="component" value="Unassembled WGS sequence"/>
</dbReference>
<keyword evidence="3" id="KW-1185">Reference proteome</keyword>
<dbReference type="OrthoDB" id="9770545at2"/>
<dbReference type="PANTHER" id="PTHR33171">
    <property type="entry name" value="LAR_N DOMAIN-CONTAINING PROTEIN"/>
    <property type="match status" value="1"/>
</dbReference>
<evidence type="ECO:0000259" key="1">
    <source>
        <dbReference type="Pfam" id="PF09861"/>
    </source>
</evidence>
<dbReference type="STRING" id="2754.EH55_04585"/>
<dbReference type="Gene3D" id="3.40.50.11440">
    <property type="match status" value="1"/>
</dbReference>
<organism evidence="2 3">
    <name type="scientific">Synergistes jonesii</name>
    <dbReference type="NCBI Taxonomy" id="2754"/>
    <lineage>
        <taxon>Bacteria</taxon>
        <taxon>Thermotogati</taxon>
        <taxon>Synergistota</taxon>
        <taxon>Synergistia</taxon>
        <taxon>Synergistales</taxon>
        <taxon>Synergistaceae</taxon>
        <taxon>Synergistes</taxon>
    </lineage>
</organism>
<dbReference type="eggNOG" id="COG3875">
    <property type="taxonomic scope" value="Bacteria"/>
</dbReference>
<dbReference type="GO" id="GO:0050043">
    <property type="term" value="F:lactate racemase activity"/>
    <property type="evidence" value="ECO:0007669"/>
    <property type="project" value="InterPro"/>
</dbReference>
<dbReference type="InterPro" id="IPR018657">
    <property type="entry name" value="LarA-like_N"/>
</dbReference>
<dbReference type="InterPro" id="IPR043166">
    <property type="entry name" value="LarA-like_C"/>
</dbReference>
<name>A0A073IPI2_9BACT</name>
<dbReference type="RefSeq" id="WP_051682720.1">
    <property type="nucleotide sequence ID" value="NZ_JMKI01000031.1"/>
</dbReference>
<accession>A0A073IPI2</accession>
<dbReference type="NCBIfam" id="NF033504">
    <property type="entry name" value="Ni_dep_LarA"/>
    <property type="match status" value="1"/>
</dbReference>
<gene>
    <name evidence="2" type="ORF">EH55_04585</name>
</gene>
<proteinExistence type="predicted"/>
<comment type="caution">
    <text evidence="2">The sequence shown here is derived from an EMBL/GenBank/DDBJ whole genome shotgun (WGS) entry which is preliminary data.</text>
</comment>
<evidence type="ECO:0000313" key="3">
    <source>
        <dbReference type="Proteomes" id="UP000027665"/>
    </source>
</evidence>
<dbReference type="AlphaFoldDB" id="A0A073IPI2"/>
<dbReference type="EMBL" id="JMKI01000031">
    <property type="protein sequence ID" value="KEJ92283.1"/>
    <property type="molecule type" value="Genomic_DNA"/>
</dbReference>